<keyword evidence="4" id="KW-1185">Reference proteome</keyword>
<keyword evidence="1" id="KW-0472">Membrane</keyword>
<dbReference type="CDD" id="cd07302">
    <property type="entry name" value="CHD"/>
    <property type="match status" value="1"/>
</dbReference>
<dbReference type="PROSITE" id="PS50125">
    <property type="entry name" value="GUANYLATE_CYCLASE_2"/>
    <property type="match status" value="1"/>
</dbReference>
<feature type="transmembrane region" description="Helical" evidence="1">
    <location>
        <begin position="6"/>
        <end position="22"/>
    </location>
</feature>
<feature type="transmembrane region" description="Helical" evidence="1">
    <location>
        <begin position="182"/>
        <end position="200"/>
    </location>
</feature>
<evidence type="ECO:0000259" key="2">
    <source>
        <dbReference type="PROSITE" id="PS50125"/>
    </source>
</evidence>
<dbReference type="SUPFAM" id="SSF55073">
    <property type="entry name" value="Nucleotide cyclase"/>
    <property type="match status" value="1"/>
</dbReference>
<evidence type="ECO:0000313" key="4">
    <source>
        <dbReference type="Proteomes" id="UP000023152"/>
    </source>
</evidence>
<evidence type="ECO:0000256" key="1">
    <source>
        <dbReference type="SAM" id="Phobius"/>
    </source>
</evidence>
<feature type="domain" description="Guanylate cyclase" evidence="2">
    <location>
        <begin position="186"/>
        <end position="222"/>
    </location>
</feature>
<sequence length="406" mass="46529">MYICIYVYVYSILILIATNQIQKKKKKKGRLPSRTTQEILGDLCETKTIPTSKIGNVLVVKGQPIRREHFEKLNVTPQLARKMKGYIPSAVRPHLEMPSMQWTGELREVTVLFINLPFDAKRLVDLDQYNQTTILSTVQKNIRVLQDVIYKYQGSLNNNDPVRAVLAALELQKRFARLAKHYSAALGLASGIVFSGLIGGTTGSRREYTVLGSQVNLAARLMGLAKKNSKVICDRSVYEKAQKEVRIVWSALGTSYVKGLEDPIEIFRPILANYEIVPFKVGNAKNLKTSDFELLNKVSTCFDQALQTQQSQIIFVEGEIAVGKSTLLAQLKAGNQHKAWFLWGRADCFHTLSKMHYMVWQQVMLEFSQKYSLSLRRNRYKLQTWIKQRRPDLEKYLFLLTDILRY</sequence>
<dbReference type="GO" id="GO:0009190">
    <property type="term" value="P:cyclic nucleotide biosynthetic process"/>
    <property type="evidence" value="ECO:0007669"/>
    <property type="project" value="InterPro"/>
</dbReference>
<dbReference type="PANTHER" id="PTHR47455:SF1">
    <property type="entry name" value="GUANYLATE CYCLASE DOMAIN-CONTAINING PROTEIN"/>
    <property type="match status" value="1"/>
</dbReference>
<organism evidence="3 4">
    <name type="scientific">Reticulomyxa filosa</name>
    <dbReference type="NCBI Taxonomy" id="46433"/>
    <lineage>
        <taxon>Eukaryota</taxon>
        <taxon>Sar</taxon>
        <taxon>Rhizaria</taxon>
        <taxon>Retaria</taxon>
        <taxon>Foraminifera</taxon>
        <taxon>Monothalamids</taxon>
        <taxon>Reticulomyxidae</taxon>
        <taxon>Reticulomyxa</taxon>
    </lineage>
</organism>
<feature type="non-terminal residue" evidence="3">
    <location>
        <position position="406"/>
    </location>
</feature>
<dbReference type="OrthoDB" id="194468at2759"/>
<comment type="caution">
    <text evidence="3">The sequence shown here is derived from an EMBL/GenBank/DDBJ whole genome shotgun (WGS) entry which is preliminary data.</text>
</comment>
<dbReference type="Gene3D" id="3.30.70.1230">
    <property type="entry name" value="Nucleotide cyclase"/>
    <property type="match status" value="1"/>
</dbReference>
<name>X6NCI3_RETFI</name>
<gene>
    <name evidence="3" type="ORF">RFI_13571</name>
</gene>
<dbReference type="InterPro" id="IPR001054">
    <property type="entry name" value="A/G_cyclase"/>
</dbReference>
<evidence type="ECO:0000313" key="3">
    <source>
        <dbReference type="EMBL" id="ETO23608.1"/>
    </source>
</evidence>
<accession>X6NCI3</accession>
<proteinExistence type="predicted"/>
<dbReference type="AlphaFoldDB" id="X6NCI3"/>
<dbReference type="GO" id="GO:0035556">
    <property type="term" value="P:intracellular signal transduction"/>
    <property type="evidence" value="ECO:0007669"/>
    <property type="project" value="InterPro"/>
</dbReference>
<keyword evidence="1" id="KW-0812">Transmembrane</keyword>
<dbReference type="PANTHER" id="PTHR47455">
    <property type="entry name" value="ADENYLYL CYCLASE BETA"/>
    <property type="match status" value="1"/>
</dbReference>
<keyword evidence="1" id="KW-1133">Transmembrane helix</keyword>
<dbReference type="InterPro" id="IPR029787">
    <property type="entry name" value="Nucleotide_cyclase"/>
</dbReference>
<protein>
    <submittedName>
        <fullName evidence="3">Adenylate/guanylate cyclase</fullName>
    </submittedName>
</protein>
<dbReference type="Proteomes" id="UP000023152">
    <property type="component" value="Unassembled WGS sequence"/>
</dbReference>
<reference evidence="3 4" key="1">
    <citation type="journal article" date="2013" name="Curr. Biol.">
        <title>The Genome of the Foraminiferan Reticulomyxa filosa.</title>
        <authorList>
            <person name="Glockner G."/>
            <person name="Hulsmann N."/>
            <person name="Schleicher M."/>
            <person name="Noegel A.A."/>
            <person name="Eichinger L."/>
            <person name="Gallinger C."/>
            <person name="Pawlowski J."/>
            <person name="Sierra R."/>
            <person name="Euteneuer U."/>
            <person name="Pillet L."/>
            <person name="Moustafa A."/>
            <person name="Platzer M."/>
            <person name="Groth M."/>
            <person name="Szafranski K."/>
            <person name="Schliwa M."/>
        </authorList>
    </citation>
    <scope>NUCLEOTIDE SEQUENCE [LARGE SCALE GENOMIC DNA]</scope>
</reference>
<dbReference type="EMBL" id="ASPP01009820">
    <property type="protein sequence ID" value="ETO23608.1"/>
    <property type="molecule type" value="Genomic_DNA"/>
</dbReference>